<sequence length="203" mass="21271">ETGGRQPGGHPRRTPAAPPQPPAASRGGGGGGGGHGRRGPAVLRGDPAAAGGRRGRGGGRRGAAAAGPAAQLRHGGPRRVPLRVPGRLQPAVPREPSPPLRPVPLPGAVPGGQPGVPPCPRDQAVPTRNRRLQGTLCEHSRRQNPRGSESYSRHKKPPGAYSLQAWKASNWLRCWMLEETVALVSNISIRRIPAFCCCESKSF</sequence>
<proteinExistence type="predicted"/>
<dbReference type="EnsemblPlants" id="TraesCS5A02G164900.1">
    <property type="protein sequence ID" value="TraesCS5A02G164900.1"/>
    <property type="gene ID" value="TraesCS5A02G164900"/>
</dbReference>
<name>A0A3B6KHH8_WHEAT</name>
<keyword evidence="3" id="KW-1185">Reference proteome</keyword>
<dbReference type="Gramene" id="TraesROB_scaffold_022807_01G000300.1">
    <property type="protein sequence ID" value="TraesROB_scaffold_022807_01G000300.1"/>
    <property type="gene ID" value="TraesROB_scaffold_022807_01G000300"/>
</dbReference>
<dbReference type="Gramene" id="TraesCAD_scaffold_021259_01G000300.1">
    <property type="protein sequence ID" value="TraesCAD_scaffold_021259_01G000300.1"/>
    <property type="gene ID" value="TraesCAD_scaffold_021259_01G000300"/>
</dbReference>
<dbReference type="Gramene" id="TraesCS5A02G164900.1">
    <property type="protein sequence ID" value="TraesCS5A02G164900.1"/>
    <property type="gene ID" value="TraesCS5A02G164900"/>
</dbReference>
<dbReference type="AlphaFoldDB" id="A0A3B6KHH8"/>
<feature type="region of interest" description="Disordered" evidence="1">
    <location>
        <begin position="1"/>
        <end position="159"/>
    </location>
</feature>
<evidence type="ECO:0000313" key="3">
    <source>
        <dbReference type="Proteomes" id="UP000019116"/>
    </source>
</evidence>
<feature type="compositionally biased region" description="Low complexity" evidence="1">
    <location>
        <begin position="39"/>
        <end position="51"/>
    </location>
</feature>
<feature type="compositionally biased region" description="Low complexity" evidence="1">
    <location>
        <begin position="62"/>
        <end position="74"/>
    </location>
</feature>
<dbReference type="Gramene" id="TraesWEE_scaffold_002748_01G000300.1">
    <property type="protein sequence ID" value="TraesWEE_scaffold_002748_01G000300.1"/>
    <property type="gene ID" value="TraesWEE_scaffold_002748_01G000300"/>
</dbReference>
<feature type="compositionally biased region" description="Low complexity" evidence="1">
    <location>
        <begin position="82"/>
        <end position="92"/>
    </location>
</feature>
<reference evidence="2" key="2">
    <citation type="submission" date="2018-10" db="UniProtKB">
        <authorList>
            <consortium name="EnsemblPlants"/>
        </authorList>
    </citation>
    <scope>IDENTIFICATION</scope>
</reference>
<evidence type="ECO:0000313" key="2">
    <source>
        <dbReference type="EnsemblPlants" id="TraesCS5A02G164900.1"/>
    </source>
</evidence>
<dbReference type="Gramene" id="TraesCLE_scaffold_031309_01G000300.1">
    <property type="protein sequence ID" value="TraesCLE_scaffold_031309_01G000300.1"/>
    <property type="gene ID" value="TraesCLE_scaffold_031309_01G000300"/>
</dbReference>
<dbReference type="Proteomes" id="UP000019116">
    <property type="component" value="Chromosome 5A"/>
</dbReference>
<protein>
    <submittedName>
        <fullName evidence="2">Uncharacterized protein</fullName>
    </submittedName>
</protein>
<dbReference type="Gramene" id="TraesCS5A03G0447100.2">
    <property type="protein sequence ID" value="TraesCS5A03G0447100.2.CDS"/>
    <property type="gene ID" value="TraesCS5A03G0447100"/>
</dbReference>
<dbReference type="Gramene" id="TraesRN5A0100382800.2">
    <property type="protein sequence ID" value="TraesRN5A0100382800.2"/>
    <property type="gene ID" value="TraesRN5A0100382800"/>
</dbReference>
<feature type="compositionally biased region" description="Pro residues" evidence="1">
    <location>
        <begin position="93"/>
        <end position="107"/>
    </location>
</feature>
<evidence type="ECO:0000256" key="1">
    <source>
        <dbReference type="SAM" id="MobiDB-lite"/>
    </source>
</evidence>
<reference evidence="2" key="1">
    <citation type="submission" date="2018-08" db="EMBL/GenBank/DDBJ databases">
        <authorList>
            <person name="Rossello M."/>
        </authorList>
    </citation>
    <scope>NUCLEOTIDE SEQUENCE [LARGE SCALE GENOMIC DNA]</scope>
    <source>
        <strain evidence="2">cv. Chinese Spring</strain>
    </source>
</reference>
<accession>A0A3B6KHH8</accession>
<organism evidence="2">
    <name type="scientific">Triticum aestivum</name>
    <name type="common">Wheat</name>
    <dbReference type="NCBI Taxonomy" id="4565"/>
    <lineage>
        <taxon>Eukaryota</taxon>
        <taxon>Viridiplantae</taxon>
        <taxon>Streptophyta</taxon>
        <taxon>Embryophyta</taxon>
        <taxon>Tracheophyta</taxon>
        <taxon>Spermatophyta</taxon>
        <taxon>Magnoliopsida</taxon>
        <taxon>Liliopsida</taxon>
        <taxon>Poales</taxon>
        <taxon>Poaceae</taxon>
        <taxon>BOP clade</taxon>
        <taxon>Pooideae</taxon>
        <taxon>Triticodae</taxon>
        <taxon>Triticeae</taxon>
        <taxon>Triticinae</taxon>
        <taxon>Triticum</taxon>
    </lineage>
</organism>